<evidence type="ECO:0000313" key="1">
    <source>
        <dbReference type="EMBL" id="JAD39368.1"/>
    </source>
</evidence>
<organism evidence="1">
    <name type="scientific">Arundo donax</name>
    <name type="common">Giant reed</name>
    <name type="synonym">Donax arundinaceus</name>
    <dbReference type="NCBI Taxonomy" id="35708"/>
    <lineage>
        <taxon>Eukaryota</taxon>
        <taxon>Viridiplantae</taxon>
        <taxon>Streptophyta</taxon>
        <taxon>Embryophyta</taxon>
        <taxon>Tracheophyta</taxon>
        <taxon>Spermatophyta</taxon>
        <taxon>Magnoliopsida</taxon>
        <taxon>Liliopsida</taxon>
        <taxon>Poales</taxon>
        <taxon>Poaceae</taxon>
        <taxon>PACMAD clade</taxon>
        <taxon>Arundinoideae</taxon>
        <taxon>Arundineae</taxon>
        <taxon>Arundo</taxon>
    </lineage>
</organism>
<proteinExistence type="predicted"/>
<sequence length="35" mass="4091">MEMVLAIFAHRQNHVRIFSFCVRLQRLYGALLLSG</sequence>
<accession>A0A0A8ZNU5</accession>
<protein>
    <submittedName>
        <fullName evidence="1">Uncharacterized protein</fullName>
    </submittedName>
</protein>
<dbReference type="EMBL" id="GBRH01258527">
    <property type="protein sequence ID" value="JAD39368.1"/>
    <property type="molecule type" value="Transcribed_RNA"/>
</dbReference>
<dbReference type="AlphaFoldDB" id="A0A0A8ZNU5"/>
<name>A0A0A8ZNU5_ARUDO</name>
<reference evidence="1" key="2">
    <citation type="journal article" date="2015" name="Data Brief">
        <title>Shoot transcriptome of the giant reed, Arundo donax.</title>
        <authorList>
            <person name="Barrero R.A."/>
            <person name="Guerrero F.D."/>
            <person name="Moolhuijzen P."/>
            <person name="Goolsby J.A."/>
            <person name="Tidwell J."/>
            <person name="Bellgard S.E."/>
            <person name="Bellgard M.I."/>
        </authorList>
    </citation>
    <scope>NUCLEOTIDE SEQUENCE</scope>
    <source>
        <tissue evidence="1">Shoot tissue taken approximately 20 cm above the soil surface</tissue>
    </source>
</reference>
<reference evidence="1" key="1">
    <citation type="submission" date="2014-09" db="EMBL/GenBank/DDBJ databases">
        <authorList>
            <person name="Magalhaes I.L.F."/>
            <person name="Oliveira U."/>
            <person name="Santos F.R."/>
            <person name="Vidigal T.H.D.A."/>
            <person name="Brescovit A.D."/>
            <person name="Santos A.J."/>
        </authorList>
    </citation>
    <scope>NUCLEOTIDE SEQUENCE</scope>
    <source>
        <tissue evidence="1">Shoot tissue taken approximately 20 cm above the soil surface</tissue>
    </source>
</reference>